<keyword evidence="6 7" id="KW-0472">Membrane</keyword>
<evidence type="ECO:0000256" key="3">
    <source>
        <dbReference type="ARBA" id="ARBA00022475"/>
    </source>
</evidence>
<feature type="transmembrane region" description="Helical" evidence="7">
    <location>
        <begin position="181"/>
        <end position="206"/>
    </location>
</feature>
<evidence type="ECO:0000256" key="5">
    <source>
        <dbReference type="ARBA" id="ARBA00022989"/>
    </source>
</evidence>
<feature type="transmembrane region" description="Helical" evidence="7">
    <location>
        <begin position="133"/>
        <end position="160"/>
    </location>
</feature>
<feature type="transmembrane region" description="Helical" evidence="7">
    <location>
        <begin position="447"/>
        <end position="467"/>
    </location>
</feature>
<keyword evidence="5 7" id="KW-1133">Transmembrane helix</keyword>
<feature type="transmembrane region" description="Helical" evidence="7">
    <location>
        <begin position="12"/>
        <end position="30"/>
    </location>
</feature>
<dbReference type="PANTHER" id="PTHR30047:SF12">
    <property type="entry name" value="BCCT-FAMILY TRANSPORTER"/>
    <property type="match status" value="1"/>
</dbReference>
<feature type="transmembrane region" description="Helical" evidence="7">
    <location>
        <begin position="344"/>
        <end position="368"/>
    </location>
</feature>
<feature type="transmembrane region" description="Helical" evidence="7">
    <location>
        <begin position="405"/>
        <end position="427"/>
    </location>
</feature>
<feature type="transmembrane region" description="Helical" evidence="7">
    <location>
        <begin position="226"/>
        <end position="246"/>
    </location>
</feature>
<gene>
    <name evidence="8" type="primary">opuD_3</name>
    <name evidence="8" type="ORF">SDC9_74858</name>
</gene>
<keyword evidence="2" id="KW-0813">Transport</keyword>
<dbReference type="GO" id="GO:0005886">
    <property type="term" value="C:plasma membrane"/>
    <property type="evidence" value="ECO:0007669"/>
    <property type="project" value="UniProtKB-SubCell"/>
</dbReference>
<keyword evidence="3" id="KW-1003">Cell membrane</keyword>
<evidence type="ECO:0000256" key="2">
    <source>
        <dbReference type="ARBA" id="ARBA00022448"/>
    </source>
</evidence>
<name>A0A644YJ67_9ZZZZ</name>
<feature type="transmembrane region" description="Helical" evidence="7">
    <location>
        <begin position="50"/>
        <end position="69"/>
    </location>
</feature>
<evidence type="ECO:0000256" key="1">
    <source>
        <dbReference type="ARBA" id="ARBA00004651"/>
    </source>
</evidence>
<evidence type="ECO:0000256" key="7">
    <source>
        <dbReference type="SAM" id="Phobius"/>
    </source>
</evidence>
<comment type="caution">
    <text evidence="8">The sequence shown here is derived from an EMBL/GenBank/DDBJ whole genome shotgun (WGS) entry which is preliminary data.</text>
</comment>
<dbReference type="Pfam" id="PF02028">
    <property type="entry name" value="BCCT"/>
    <property type="match status" value="1"/>
</dbReference>
<feature type="transmembrane region" description="Helical" evidence="7">
    <location>
        <begin position="479"/>
        <end position="499"/>
    </location>
</feature>
<comment type="subcellular location">
    <subcellularLocation>
        <location evidence="1">Cell membrane</location>
        <topology evidence="1">Multi-pass membrane protein</topology>
    </subcellularLocation>
</comment>
<feature type="transmembrane region" description="Helical" evidence="7">
    <location>
        <begin position="258"/>
        <end position="279"/>
    </location>
</feature>
<accession>A0A644YJ67</accession>
<feature type="transmembrane region" description="Helical" evidence="7">
    <location>
        <begin position="316"/>
        <end position="332"/>
    </location>
</feature>
<evidence type="ECO:0000313" key="8">
    <source>
        <dbReference type="EMBL" id="MPM28337.1"/>
    </source>
</evidence>
<feature type="transmembrane region" description="Helical" evidence="7">
    <location>
        <begin position="89"/>
        <end position="113"/>
    </location>
</feature>
<dbReference type="EMBL" id="VSSQ01005227">
    <property type="protein sequence ID" value="MPM28337.1"/>
    <property type="molecule type" value="Genomic_DNA"/>
</dbReference>
<protein>
    <submittedName>
        <fullName evidence="8">Glycine betaine transporter OpuD</fullName>
    </submittedName>
</protein>
<dbReference type="PANTHER" id="PTHR30047">
    <property type="entry name" value="HIGH-AFFINITY CHOLINE TRANSPORT PROTEIN-RELATED"/>
    <property type="match status" value="1"/>
</dbReference>
<proteinExistence type="predicted"/>
<evidence type="ECO:0000256" key="4">
    <source>
        <dbReference type="ARBA" id="ARBA00022692"/>
    </source>
</evidence>
<dbReference type="GO" id="GO:0022857">
    <property type="term" value="F:transmembrane transporter activity"/>
    <property type="evidence" value="ECO:0007669"/>
    <property type="project" value="InterPro"/>
</dbReference>
<dbReference type="InterPro" id="IPR000060">
    <property type="entry name" value="BCCT_transptr"/>
</dbReference>
<sequence length="540" mass="59727">MEKQRGRLDKPSMFISLFLLGTLVVATIAAPVATTKFLDDARIEAVDMLGFYFLIEVLFCLGFNLWLAFSKYGSIKMGKEKPDYSVFSWIAMMFCAAMGTSILYWSAIEWVYYLQWPPFGYAAMSPEAMEISVAYSFFHWGFSAWSVYAIGAVTLAYRYYLRKKPDLTLQAACEGALGNRIFGKLGTVINIVFIFGILGGLTITYGTGIPMLSNNLANLAGTPENFTVYALMIVVVTVTFATSTFIGLAKGMQFISRITTWCCVALCALFLVLVCPGFILDNFVQTMGIVFDKFITMSTYLDPIRGSGFPQGWTCFYWAWWICLAPWMWVFIAKVSKGRSIKAIVATVTLSGSIGSFIFFGTISSYGINRYLQGALNVIEIMAQRGANQVISEVSLSLPGGKLVLALWFFTGFCLLVTTMDSAAYSLAAAVTRRLAPTEDPAKQLRLCWAVLLSVSPLCLMYAGQFIEGGVPLGGLQAVLILTGIPVSVTVFLAMYSIWKWLREDFGHKTRDEIVREFMDPEKLAALDAKRAADVTISHT</sequence>
<evidence type="ECO:0000256" key="6">
    <source>
        <dbReference type="ARBA" id="ARBA00023136"/>
    </source>
</evidence>
<keyword evidence="4 7" id="KW-0812">Transmembrane</keyword>
<dbReference type="AlphaFoldDB" id="A0A644YJ67"/>
<organism evidence="8">
    <name type="scientific">bioreactor metagenome</name>
    <dbReference type="NCBI Taxonomy" id="1076179"/>
    <lineage>
        <taxon>unclassified sequences</taxon>
        <taxon>metagenomes</taxon>
        <taxon>ecological metagenomes</taxon>
    </lineage>
</organism>
<reference evidence="8" key="1">
    <citation type="submission" date="2019-08" db="EMBL/GenBank/DDBJ databases">
        <authorList>
            <person name="Kucharzyk K."/>
            <person name="Murdoch R.W."/>
            <person name="Higgins S."/>
            <person name="Loffler F."/>
        </authorList>
    </citation>
    <scope>NUCLEOTIDE SEQUENCE</scope>
</reference>